<evidence type="ECO:0000259" key="12">
    <source>
        <dbReference type="PROSITE" id="PS51449"/>
    </source>
</evidence>
<dbReference type="GO" id="GO:0046872">
    <property type="term" value="F:metal ion binding"/>
    <property type="evidence" value="ECO:0007669"/>
    <property type="project" value="UniProtKB-KW"/>
</dbReference>
<keyword evidence="3 10" id="KW-0963">Cytoplasm</keyword>
<dbReference type="PROSITE" id="PS50926">
    <property type="entry name" value="TRAM"/>
    <property type="match status" value="1"/>
</dbReference>
<evidence type="ECO:0000256" key="9">
    <source>
        <dbReference type="ARBA" id="ARBA00051425"/>
    </source>
</evidence>
<feature type="binding site" evidence="10">
    <location>
        <position position="80"/>
    </location>
    <ligand>
        <name>[4Fe-4S] cluster</name>
        <dbReference type="ChEBI" id="CHEBI:49883"/>
        <label>1</label>
    </ligand>
</feature>
<organism evidence="14 15">
    <name type="scientific">Anaerocolumna jejuensis DSM 15929</name>
    <dbReference type="NCBI Taxonomy" id="1121322"/>
    <lineage>
        <taxon>Bacteria</taxon>
        <taxon>Bacillati</taxon>
        <taxon>Bacillota</taxon>
        <taxon>Clostridia</taxon>
        <taxon>Lachnospirales</taxon>
        <taxon>Lachnospiraceae</taxon>
        <taxon>Anaerocolumna</taxon>
    </lineage>
</organism>
<dbReference type="Gene3D" id="2.40.50.140">
    <property type="entry name" value="Nucleic acid-binding proteins"/>
    <property type="match status" value="1"/>
</dbReference>
<dbReference type="PROSITE" id="PS51918">
    <property type="entry name" value="RADICAL_SAM"/>
    <property type="match status" value="1"/>
</dbReference>
<dbReference type="InterPro" id="IPR002792">
    <property type="entry name" value="TRAM_dom"/>
</dbReference>
<keyword evidence="14" id="KW-0689">Ribosomal protein</keyword>
<dbReference type="PANTHER" id="PTHR43837:SF1">
    <property type="entry name" value="RIBOSOMAL PROTEIN US12 METHYLTHIOTRANSFERASE RIMO"/>
    <property type="match status" value="1"/>
</dbReference>
<dbReference type="SFLD" id="SFLDG01082">
    <property type="entry name" value="B12-binding_domain_containing"/>
    <property type="match status" value="1"/>
</dbReference>
<dbReference type="InterPro" id="IPR005840">
    <property type="entry name" value="Ribosomal_uS12_MeSTrfase_RimO"/>
</dbReference>
<name>A0A1M6K4Q5_9FIRM</name>
<keyword evidence="8 10" id="KW-0411">Iron-sulfur</keyword>
<dbReference type="SMART" id="SM00729">
    <property type="entry name" value="Elp3"/>
    <property type="match status" value="1"/>
</dbReference>
<feature type="binding site" evidence="10">
    <location>
        <position position="10"/>
    </location>
    <ligand>
        <name>[4Fe-4S] cluster</name>
        <dbReference type="ChEBI" id="CHEBI:49883"/>
        <label>1</label>
    </ligand>
</feature>
<keyword evidence="2 10" id="KW-0004">4Fe-4S</keyword>
<evidence type="ECO:0000256" key="6">
    <source>
        <dbReference type="ARBA" id="ARBA00022723"/>
    </source>
</evidence>
<dbReference type="Pfam" id="PF00919">
    <property type="entry name" value="UPF0004"/>
    <property type="match status" value="1"/>
</dbReference>
<dbReference type="AlphaFoldDB" id="A0A1M6K4Q5"/>
<comment type="catalytic activity">
    <reaction evidence="10">
        <text>L-aspartate(89)-[ribosomal protein uS12]-hydrogen + (sulfur carrier)-SH + AH2 + 2 S-adenosyl-L-methionine = 3-methylsulfanyl-L-aspartate(89)-[ribosomal protein uS12]-hydrogen + (sulfur carrier)-H + 5'-deoxyadenosine + L-methionine + A + S-adenosyl-L-homocysteine + 2 H(+)</text>
        <dbReference type="Rhea" id="RHEA:37087"/>
        <dbReference type="Rhea" id="RHEA-COMP:10460"/>
        <dbReference type="Rhea" id="RHEA-COMP:10461"/>
        <dbReference type="Rhea" id="RHEA-COMP:14737"/>
        <dbReference type="Rhea" id="RHEA-COMP:14739"/>
        <dbReference type="ChEBI" id="CHEBI:13193"/>
        <dbReference type="ChEBI" id="CHEBI:15378"/>
        <dbReference type="ChEBI" id="CHEBI:17319"/>
        <dbReference type="ChEBI" id="CHEBI:17499"/>
        <dbReference type="ChEBI" id="CHEBI:29917"/>
        <dbReference type="ChEBI" id="CHEBI:29961"/>
        <dbReference type="ChEBI" id="CHEBI:57844"/>
        <dbReference type="ChEBI" id="CHEBI:57856"/>
        <dbReference type="ChEBI" id="CHEBI:59789"/>
        <dbReference type="ChEBI" id="CHEBI:64428"/>
        <dbReference type="ChEBI" id="CHEBI:73599"/>
        <dbReference type="EC" id="2.8.4.4"/>
    </reaction>
</comment>
<proteinExistence type="inferred from homology"/>
<evidence type="ECO:0000259" key="11">
    <source>
        <dbReference type="PROSITE" id="PS50926"/>
    </source>
</evidence>
<dbReference type="NCBIfam" id="TIGR01125">
    <property type="entry name" value="30S ribosomal protein S12 methylthiotransferase RimO"/>
    <property type="match status" value="1"/>
</dbReference>
<dbReference type="EC" id="2.8.4.4" evidence="10"/>
<dbReference type="InterPro" id="IPR023404">
    <property type="entry name" value="rSAM_horseshoe"/>
</dbReference>
<dbReference type="PANTHER" id="PTHR43837">
    <property type="entry name" value="RIBOSOMAL PROTEIN S12 METHYLTHIOTRANSFERASE RIMO"/>
    <property type="match status" value="1"/>
</dbReference>
<dbReference type="FunFam" id="3.40.50.12160:FF:000003">
    <property type="entry name" value="CDK5 regulatory subunit-associated protein 1"/>
    <property type="match status" value="1"/>
</dbReference>
<evidence type="ECO:0000256" key="7">
    <source>
        <dbReference type="ARBA" id="ARBA00023004"/>
    </source>
</evidence>
<dbReference type="InterPro" id="IPR005839">
    <property type="entry name" value="Methylthiotransferase"/>
</dbReference>
<evidence type="ECO:0000313" key="14">
    <source>
        <dbReference type="EMBL" id="SHJ53901.1"/>
    </source>
</evidence>
<dbReference type="NCBIfam" id="TIGR00089">
    <property type="entry name" value="MiaB/RimO family radical SAM methylthiotransferase"/>
    <property type="match status" value="1"/>
</dbReference>
<evidence type="ECO:0000256" key="2">
    <source>
        <dbReference type="ARBA" id="ARBA00022485"/>
    </source>
</evidence>
<evidence type="ECO:0000313" key="15">
    <source>
        <dbReference type="Proteomes" id="UP000184386"/>
    </source>
</evidence>
<dbReference type="SUPFAM" id="SSF102114">
    <property type="entry name" value="Radical SAM enzymes"/>
    <property type="match status" value="1"/>
</dbReference>
<keyword evidence="7 10" id="KW-0408">Iron</keyword>
<gene>
    <name evidence="10" type="primary">rimO</name>
    <name evidence="14" type="ORF">SAMN02745136_00322</name>
</gene>
<comment type="catalytic activity">
    <reaction evidence="9">
        <text>N(6)-dimethylallyladenosine(37) in tRNA + (sulfur carrier)-SH + AH2 + 2 S-adenosyl-L-methionine = 2-methylsulfanyl-N(6)-dimethylallyladenosine(37) in tRNA + (sulfur carrier)-H + 5'-deoxyadenosine + L-methionine + A + S-adenosyl-L-homocysteine + 2 H(+)</text>
        <dbReference type="Rhea" id="RHEA:37067"/>
        <dbReference type="Rhea" id="RHEA-COMP:10375"/>
        <dbReference type="Rhea" id="RHEA-COMP:10376"/>
        <dbReference type="Rhea" id="RHEA-COMP:14737"/>
        <dbReference type="Rhea" id="RHEA-COMP:14739"/>
        <dbReference type="ChEBI" id="CHEBI:13193"/>
        <dbReference type="ChEBI" id="CHEBI:15378"/>
        <dbReference type="ChEBI" id="CHEBI:17319"/>
        <dbReference type="ChEBI" id="CHEBI:17499"/>
        <dbReference type="ChEBI" id="CHEBI:29917"/>
        <dbReference type="ChEBI" id="CHEBI:57844"/>
        <dbReference type="ChEBI" id="CHEBI:57856"/>
        <dbReference type="ChEBI" id="CHEBI:59789"/>
        <dbReference type="ChEBI" id="CHEBI:64428"/>
        <dbReference type="ChEBI" id="CHEBI:74415"/>
        <dbReference type="ChEBI" id="CHEBI:74417"/>
        <dbReference type="EC" id="2.8.4.3"/>
    </reaction>
</comment>
<dbReference type="PROSITE" id="PS01278">
    <property type="entry name" value="MTTASE_RADICAL"/>
    <property type="match status" value="1"/>
</dbReference>
<dbReference type="InterPro" id="IPR058240">
    <property type="entry name" value="rSAM_sf"/>
</dbReference>
<feature type="binding site" evidence="10">
    <location>
        <position position="159"/>
    </location>
    <ligand>
        <name>[4Fe-4S] cluster</name>
        <dbReference type="ChEBI" id="CHEBI:49883"/>
        <label>2</label>
        <note>4Fe-4S-S-AdoMet</note>
    </ligand>
</feature>
<keyword evidence="5 10" id="KW-0949">S-adenosyl-L-methionine</keyword>
<dbReference type="InterPro" id="IPR012340">
    <property type="entry name" value="NA-bd_OB-fold"/>
</dbReference>
<dbReference type="PROSITE" id="PS51449">
    <property type="entry name" value="MTTASE_N"/>
    <property type="match status" value="1"/>
</dbReference>
<dbReference type="SFLD" id="SFLDS00029">
    <property type="entry name" value="Radical_SAM"/>
    <property type="match status" value="1"/>
</dbReference>
<dbReference type="Proteomes" id="UP000184386">
    <property type="component" value="Unassembled WGS sequence"/>
</dbReference>
<keyword evidence="6 10" id="KW-0479">Metal-binding</keyword>
<dbReference type="Pfam" id="PF18693">
    <property type="entry name" value="TRAM_2"/>
    <property type="match status" value="1"/>
</dbReference>
<feature type="domain" description="MTTase N-terminal" evidence="12">
    <location>
        <begin position="1"/>
        <end position="117"/>
    </location>
</feature>
<evidence type="ECO:0000256" key="3">
    <source>
        <dbReference type="ARBA" id="ARBA00022490"/>
    </source>
</evidence>
<dbReference type="Gene3D" id="3.80.30.20">
    <property type="entry name" value="tm_1862 like domain"/>
    <property type="match status" value="1"/>
</dbReference>
<dbReference type="InterPro" id="IPR038135">
    <property type="entry name" value="Methylthiotransferase_N_sf"/>
</dbReference>
<comment type="function">
    <text evidence="10">Catalyzes the methylthiolation of an aspartic acid residue of ribosomal protein uS12.</text>
</comment>
<evidence type="ECO:0000256" key="1">
    <source>
        <dbReference type="ARBA" id="ARBA00003234"/>
    </source>
</evidence>
<dbReference type="STRING" id="1121322.SAMN02745136_00322"/>
<dbReference type="HAMAP" id="MF_01865">
    <property type="entry name" value="MTTase_RimO"/>
    <property type="match status" value="1"/>
</dbReference>
<keyword evidence="15" id="KW-1185">Reference proteome</keyword>
<dbReference type="CDD" id="cd01335">
    <property type="entry name" value="Radical_SAM"/>
    <property type="match status" value="1"/>
</dbReference>
<dbReference type="RefSeq" id="WP_073272282.1">
    <property type="nucleotide sequence ID" value="NZ_FRAC01000006.1"/>
</dbReference>
<comment type="similarity">
    <text evidence="10">Belongs to the methylthiotransferase family. RimO subfamily.</text>
</comment>
<dbReference type="Gene3D" id="3.40.50.12160">
    <property type="entry name" value="Methylthiotransferase, N-terminal domain"/>
    <property type="match status" value="1"/>
</dbReference>
<dbReference type="Pfam" id="PF04055">
    <property type="entry name" value="Radical_SAM"/>
    <property type="match status" value="1"/>
</dbReference>
<dbReference type="GO" id="GO:0051539">
    <property type="term" value="F:4 iron, 4 sulfur cluster binding"/>
    <property type="evidence" value="ECO:0007669"/>
    <property type="project" value="UniProtKB-UniRule"/>
</dbReference>
<dbReference type="InterPro" id="IPR013848">
    <property type="entry name" value="Methylthiotransferase_N"/>
</dbReference>
<dbReference type="GO" id="GO:0005840">
    <property type="term" value="C:ribosome"/>
    <property type="evidence" value="ECO:0007669"/>
    <property type="project" value="UniProtKB-KW"/>
</dbReference>
<keyword evidence="14" id="KW-0687">Ribonucleoprotein</keyword>
<accession>A0A1M6K4Q5</accession>
<feature type="domain" description="TRAM" evidence="11">
    <location>
        <begin position="374"/>
        <end position="452"/>
    </location>
</feature>
<comment type="function">
    <text evidence="1">Catalyzes the methylthiolation of N6-(dimethylallyl)adenosine (i(6)A), leading to the formation of 2-methylthio-N6-(dimethylallyl)adenosine (ms(2)i(6)A) at position 37 in tRNAs that read codons beginning with uridine.</text>
</comment>
<dbReference type="FunFam" id="3.80.30.20:FF:000001">
    <property type="entry name" value="tRNA-2-methylthio-N(6)-dimethylallyladenosine synthase 2"/>
    <property type="match status" value="1"/>
</dbReference>
<evidence type="ECO:0000256" key="8">
    <source>
        <dbReference type="ARBA" id="ARBA00023014"/>
    </source>
</evidence>
<dbReference type="OrthoDB" id="9805215at2"/>
<dbReference type="GO" id="GO:0035597">
    <property type="term" value="F:tRNA-2-methylthio-N(6)-dimethylallyladenosine(37) synthase activity"/>
    <property type="evidence" value="ECO:0007669"/>
    <property type="project" value="UniProtKB-EC"/>
</dbReference>
<evidence type="ECO:0000256" key="10">
    <source>
        <dbReference type="HAMAP-Rule" id="MF_01865"/>
    </source>
</evidence>
<feature type="binding site" evidence="10">
    <location>
        <position position="155"/>
    </location>
    <ligand>
        <name>[4Fe-4S] cluster</name>
        <dbReference type="ChEBI" id="CHEBI:49883"/>
        <label>2</label>
        <note>4Fe-4S-S-AdoMet</note>
    </ligand>
</feature>
<evidence type="ECO:0000256" key="5">
    <source>
        <dbReference type="ARBA" id="ARBA00022691"/>
    </source>
</evidence>
<feature type="binding site" evidence="10">
    <location>
        <position position="46"/>
    </location>
    <ligand>
        <name>[4Fe-4S] cluster</name>
        <dbReference type="ChEBI" id="CHEBI:49883"/>
        <label>1</label>
    </ligand>
</feature>
<feature type="binding site" evidence="10">
    <location>
        <position position="162"/>
    </location>
    <ligand>
        <name>[4Fe-4S] cluster</name>
        <dbReference type="ChEBI" id="CHEBI:49883"/>
        <label>2</label>
        <note>4Fe-4S-S-AdoMet</note>
    </ligand>
</feature>
<dbReference type="SFLD" id="SFLDG01061">
    <property type="entry name" value="methylthiotransferase"/>
    <property type="match status" value="1"/>
</dbReference>
<evidence type="ECO:0000256" key="4">
    <source>
        <dbReference type="ARBA" id="ARBA00022679"/>
    </source>
</evidence>
<dbReference type="GO" id="GO:0103039">
    <property type="term" value="F:protein methylthiotransferase activity"/>
    <property type="evidence" value="ECO:0007669"/>
    <property type="project" value="UniProtKB-EC"/>
</dbReference>
<evidence type="ECO:0000259" key="13">
    <source>
        <dbReference type="PROSITE" id="PS51918"/>
    </source>
</evidence>
<dbReference type="GO" id="GO:0005829">
    <property type="term" value="C:cytosol"/>
    <property type="evidence" value="ECO:0007669"/>
    <property type="project" value="TreeGrafter"/>
</dbReference>
<dbReference type="InterPro" id="IPR006638">
    <property type="entry name" value="Elp3/MiaA/NifB-like_rSAM"/>
</dbReference>
<dbReference type="InterPro" id="IPR020612">
    <property type="entry name" value="Methylthiotransferase_CS"/>
</dbReference>
<dbReference type="GO" id="GO:0035599">
    <property type="term" value="F:aspartic acid methylthiotransferase activity"/>
    <property type="evidence" value="ECO:0007669"/>
    <property type="project" value="TreeGrafter"/>
</dbReference>
<dbReference type="SFLD" id="SFLDF00274">
    <property type="entry name" value="ribosomal_protein_S12_methylth"/>
    <property type="match status" value="1"/>
</dbReference>
<protein>
    <recommendedName>
        <fullName evidence="10">Ribosomal protein uS12 methylthiotransferase RimO</fullName>
        <shortName evidence="10">uS12 MTTase</shortName>
        <shortName evidence="10">uS12 methylthiotransferase</shortName>
        <ecNumber evidence="10">2.8.4.4</ecNumber>
    </recommendedName>
    <alternativeName>
        <fullName evidence="10">Ribosomal protein uS12 (aspartate-C(3))-methylthiotransferase</fullName>
    </alternativeName>
    <alternativeName>
        <fullName evidence="10">Ribosome maturation factor RimO</fullName>
    </alternativeName>
</protein>
<comment type="cofactor">
    <cofactor evidence="10">
        <name>[4Fe-4S] cluster</name>
        <dbReference type="ChEBI" id="CHEBI:49883"/>
    </cofactor>
    <text evidence="10">Binds 2 [4Fe-4S] clusters. One cluster is coordinated with 3 cysteines and an exchangeable S-adenosyl-L-methionine.</text>
</comment>
<sequence>MNIFFVSLGCDKNLVDSEIMLGIIKEYGFTITDDESQADIIIVNTCCFINDAKEESINTILEMGQYKKSGRLKGLIVTGCLAERYREDILAEIPEVDGVVGTKRYDEIASVIEEVLKGSKSVKIEEDANTAHTEKHKRINTTGGYFSYLKIAEGCDKHCTYCIIPKVRGNYQSRPMEELLEEAKELADNGVKELILVAQETTLYGKDIYKEKSLHKLLRELCKIEGIEWIRILYCYPEEITEELIEVMKSEKKICHYLDIPIQHASDEILKKMGRRTTKAELVQMVEKLRREMPDIALRTTLITGFPGETEENHEELKEFVEEMGFERLGVFTYSKEEDTPAAKMPFQIKKPVKIKRQKEIMELQQRVAFGKSEEKIGERMKVLIEGKLPEESLDDYGMESGNVYIGRTYMDAPNVDGYIFIPTRAMLMSGEFIDAVVTEARGYDLVAELINE</sequence>
<comment type="subcellular location">
    <subcellularLocation>
        <location evidence="10">Cytoplasm</location>
    </subcellularLocation>
</comment>
<dbReference type="EMBL" id="FRAC01000006">
    <property type="protein sequence ID" value="SHJ53901.1"/>
    <property type="molecule type" value="Genomic_DNA"/>
</dbReference>
<feature type="domain" description="Radical SAM core" evidence="13">
    <location>
        <begin position="141"/>
        <end position="372"/>
    </location>
</feature>
<keyword evidence="4 10" id="KW-0808">Transferase</keyword>
<dbReference type="InterPro" id="IPR007197">
    <property type="entry name" value="rSAM"/>
</dbReference>
<reference evidence="14 15" key="1">
    <citation type="submission" date="2016-11" db="EMBL/GenBank/DDBJ databases">
        <authorList>
            <person name="Jaros S."/>
            <person name="Januszkiewicz K."/>
            <person name="Wedrychowicz H."/>
        </authorList>
    </citation>
    <scope>NUCLEOTIDE SEQUENCE [LARGE SCALE GENOMIC DNA]</scope>
    <source>
        <strain evidence="14 15">DSM 15929</strain>
    </source>
</reference>